<feature type="region of interest" description="Disordered" evidence="5">
    <location>
        <begin position="808"/>
        <end position="833"/>
    </location>
</feature>
<feature type="coiled-coil region" evidence="4">
    <location>
        <begin position="46"/>
        <end position="76"/>
    </location>
</feature>
<dbReference type="InterPro" id="IPR021774">
    <property type="entry name" value="CUPID"/>
</dbReference>
<feature type="compositionally biased region" description="Low complexity" evidence="5">
    <location>
        <begin position="264"/>
        <end position="293"/>
    </location>
</feature>
<evidence type="ECO:0000259" key="6">
    <source>
        <dbReference type="Pfam" id="PF11819"/>
    </source>
</evidence>
<dbReference type="GO" id="GO:0005737">
    <property type="term" value="C:cytoplasm"/>
    <property type="evidence" value="ECO:0007669"/>
    <property type="project" value="UniProtKB-SubCell"/>
</dbReference>
<reference evidence="7" key="1">
    <citation type="journal article" date="2014" name="Insect Biochem. Mol. Biol.">
        <title>An insight into the sialome of the frog biting fly, Corethrella appendiculata.</title>
        <authorList>
            <person name="Ribeiro J.M.C."/>
            <person name="Chagas A.C."/>
            <person name="Pham V.M."/>
            <person name="Lounibos L.P."/>
            <person name="Calvo E."/>
        </authorList>
    </citation>
    <scope>NUCLEOTIDE SEQUENCE</scope>
    <source>
        <tissue evidence="7">Salivary glands</tissue>
    </source>
</reference>
<feature type="compositionally biased region" description="Pro residues" evidence="5">
    <location>
        <begin position="715"/>
        <end position="724"/>
    </location>
</feature>
<feature type="compositionally biased region" description="Low complexity" evidence="5">
    <location>
        <begin position="351"/>
        <end position="362"/>
    </location>
</feature>
<dbReference type="Pfam" id="PF11819">
    <property type="entry name" value="CUPID"/>
    <property type="match status" value="1"/>
</dbReference>
<feature type="compositionally biased region" description="Low complexity" evidence="5">
    <location>
        <begin position="735"/>
        <end position="746"/>
    </location>
</feature>
<organism evidence="7">
    <name type="scientific">Corethrella appendiculata</name>
    <dbReference type="NCBI Taxonomy" id="1370023"/>
    <lineage>
        <taxon>Eukaryota</taxon>
        <taxon>Metazoa</taxon>
        <taxon>Ecdysozoa</taxon>
        <taxon>Arthropoda</taxon>
        <taxon>Hexapoda</taxon>
        <taxon>Insecta</taxon>
        <taxon>Pterygota</taxon>
        <taxon>Neoptera</taxon>
        <taxon>Endopterygota</taxon>
        <taxon>Diptera</taxon>
        <taxon>Nematocera</taxon>
        <taxon>Culicoidea</taxon>
        <taxon>Chaoboridae</taxon>
        <taxon>Corethrella</taxon>
    </lineage>
</organism>
<dbReference type="PANTHER" id="PTHR46079:SF2">
    <property type="entry name" value="FERM DOMAIN-CONTAINING PROTEIN"/>
    <property type="match status" value="1"/>
</dbReference>
<dbReference type="GO" id="GO:0090162">
    <property type="term" value="P:establishment of epithelial cell polarity"/>
    <property type="evidence" value="ECO:0007669"/>
    <property type="project" value="InterPro"/>
</dbReference>
<feature type="region of interest" description="Disordered" evidence="5">
    <location>
        <begin position="699"/>
        <end position="761"/>
    </location>
</feature>
<feature type="compositionally biased region" description="Low complexity" evidence="5">
    <location>
        <begin position="207"/>
        <end position="217"/>
    </location>
</feature>
<accession>U5ER54</accession>
<protein>
    <submittedName>
        <fullName evidence="7">Putative snf2-related protein snf2a</fullName>
    </submittedName>
</protein>
<sequence length="857" mass="97540">TPNHHQNSPQTSSKQQQQQQTHNTDNSNSVIKSIDKDKEQSKNVKYQALKQRKLDLEKKLNEKNSLLQQIRREEAQLIGVYPDFSTGIGSSDQQQNGLAPTLRRKIGTSFKLPENLLNNKEDDINKLLLEKQIQQQISEASLRMSNDTSQSKSVRRTHKQNYEMAQQKLLAINQNLSILKKKQQQAQQQQQQTTKDDIDLHKTTLTSRYRSNSNSSSMTIMNPMERRNSVKSTTSSTQSNATSNQLIVQIPPTQNSPHLHHYQSHLQQQQPTQYAQLQVSPYSPSHSLHSPSLHMIPSPNSSSIITNQLQLLKQRSHGDSFNSYLGSYDISSESIKLSPHYSHSHHHHFHPSQQQQQQSPGHNNANIHKMNRLIQQMTSPPPPIPPQNYFLSPKPTAAVESPKFVYDSKVISRLQQQQQLLTDQNYCQNMQINNNNSSTQYDEFHSPVVQQQLHYHNQRQELQTNKNLSPTKSSQQQHHHTVGQAINQQQQQQQSPSYSIQGQGLGGYWMITDTNERIWCAVDNRYSSLDRKQQQLQHQQQQIQHHNQQHQHVKVSRSNTKISAHHSMNANKLQSSSSKSTSLGNFEFLNKQHDDSTVDTVSMTSIGSENKRREKVWRETSLDGPIVKSKSTTLSTHSTISTNSNNNNNSQQLQINTNIGHLSSPPTPILISPTISITAIKQQQQNIFNNNTIDNNMPVNCYPTTTIQRDDNDNPTPPPPPPIPSSDLKPKDLNQQKQNLNLTNISTPPPLPPPVSSSTAATVPSIIKSPDIQTESPKNMTIVREATITPYREETKPFEMSDFYKYSTKFRQKQQQQQQQQNQSQSHNPNELSSPVQRVVYQAPNPAVCQPIVNNYN</sequence>
<evidence type="ECO:0000256" key="4">
    <source>
        <dbReference type="SAM" id="Coils"/>
    </source>
</evidence>
<feature type="domain" description="Cytohesin Ubiquitin Protein Inducing" evidence="6">
    <location>
        <begin position="24"/>
        <end position="152"/>
    </location>
</feature>
<name>U5ER54_9DIPT</name>
<dbReference type="AlphaFoldDB" id="U5ER54"/>
<evidence type="ECO:0000256" key="1">
    <source>
        <dbReference type="ARBA" id="ARBA00004496"/>
    </source>
</evidence>
<proteinExistence type="evidence at transcript level"/>
<feature type="compositionally biased region" description="Low complexity" evidence="5">
    <location>
        <begin position="483"/>
        <end position="499"/>
    </location>
</feature>
<feature type="compositionally biased region" description="Low complexity" evidence="5">
    <location>
        <begin position="232"/>
        <end position="245"/>
    </location>
</feature>
<feature type="region of interest" description="Disordered" evidence="5">
    <location>
        <begin position="468"/>
        <end position="499"/>
    </location>
</feature>
<keyword evidence="2" id="KW-0963">Cytoplasm</keyword>
<dbReference type="EMBL" id="GANO01003921">
    <property type="protein sequence ID" value="JAB55950.1"/>
    <property type="molecule type" value="mRNA"/>
</dbReference>
<feature type="region of interest" description="Disordered" evidence="5">
    <location>
        <begin position="1"/>
        <end position="43"/>
    </location>
</feature>
<feature type="compositionally biased region" description="Basic and acidic residues" evidence="5">
    <location>
        <begin position="33"/>
        <end position="42"/>
    </location>
</feature>
<feature type="non-terminal residue" evidence="7">
    <location>
        <position position="1"/>
    </location>
</feature>
<feature type="compositionally biased region" description="Low complexity" evidence="5">
    <location>
        <begin position="1"/>
        <end position="29"/>
    </location>
</feature>
<dbReference type="InterPro" id="IPR047176">
    <property type="entry name" value="FRMD4A/B"/>
</dbReference>
<feature type="region of interest" description="Disordered" evidence="5">
    <location>
        <begin position="339"/>
        <end position="365"/>
    </location>
</feature>
<evidence type="ECO:0000256" key="3">
    <source>
        <dbReference type="ARBA" id="ARBA00023054"/>
    </source>
</evidence>
<feature type="compositionally biased region" description="Low complexity" evidence="5">
    <location>
        <begin position="534"/>
        <end position="546"/>
    </location>
</feature>
<feature type="region of interest" description="Disordered" evidence="5">
    <location>
        <begin position="187"/>
        <end position="293"/>
    </location>
</feature>
<dbReference type="PANTHER" id="PTHR46079">
    <property type="entry name" value="FERM DOMAIN-CONTAINING PROTEIN 4"/>
    <property type="match status" value="1"/>
</dbReference>
<comment type="subcellular location">
    <subcellularLocation>
        <location evidence="1">Cytoplasm</location>
    </subcellularLocation>
</comment>
<evidence type="ECO:0000313" key="7">
    <source>
        <dbReference type="EMBL" id="JAB55950.1"/>
    </source>
</evidence>
<feature type="compositionally biased region" description="Low complexity" evidence="5">
    <location>
        <begin position="813"/>
        <end position="825"/>
    </location>
</feature>
<evidence type="ECO:0000256" key="2">
    <source>
        <dbReference type="ARBA" id="ARBA00022490"/>
    </source>
</evidence>
<keyword evidence="3 4" id="KW-0175">Coiled coil</keyword>
<evidence type="ECO:0000256" key="5">
    <source>
        <dbReference type="SAM" id="MobiDB-lite"/>
    </source>
</evidence>
<feature type="compositionally biased region" description="Polar residues" evidence="5">
    <location>
        <begin position="556"/>
        <end position="574"/>
    </location>
</feature>
<feature type="region of interest" description="Disordered" evidence="5">
    <location>
        <begin position="531"/>
        <end position="581"/>
    </location>
</feature>